<dbReference type="Pfam" id="PF22725">
    <property type="entry name" value="GFO_IDH_MocA_C3"/>
    <property type="match status" value="1"/>
</dbReference>
<accession>L8FVG2</accession>
<evidence type="ECO:0000313" key="4">
    <source>
        <dbReference type="EMBL" id="ELR04509.1"/>
    </source>
</evidence>
<dbReference type="EMBL" id="GL574994">
    <property type="protein sequence ID" value="ELR04509.1"/>
    <property type="molecule type" value="Genomic_DNA"/>
</dbReference>
<feature type="non-terminal residue" evidence="4">
    <location>
        <position position="134"/>
    </location>
</feature>
<gene>
    <name evidence="4" type="ORF">GMDG_09064</name>
</gene>
<dbReference type="InterPro" id="IPR055170">
    <property type="entry name" value="GFO_IDH_MocA-like_dom"/>
</dbReference>
<organism evidence="4 5">
    <name type="scientific">Pseudogymnoascus destructans (strain ATCC MYA-4855 / 20631-21)</name>
    <name type="common">Bat white-nose syndrome fungus</name>
    <name type="synonym">Geomyces destructans</name>
    <dbReference type="NCBI Taxonomy" id="658429"/>
    <lineage>
        <taxon>Eukaryota</taxon>
        <taxon>Fungi</taxon>
        <taxon>Dikarya</taxon>
        <taxon>Ascomycota</taxon>
        <taxon>Pezizomycotina</taxon>
        <taxon>Leotiomycetes</taxon>
        <taxon>Thelebolales</taxon>
        <taxon>Thelebolaceae</taxon>
        <taxon>Pseudogymnoascus</taxon>
    </lineage>
</organism>
<proteinExistence type="inferred from homology"/>
<dbReference type="HOGENOM" id="CLU_1901271_0_0_1"/>
<dbReference type="PANTHER" id="PTHR43818:SF11">
    <property type="entry name" value="BCDNA.GH03377"/>
    <property type="match status" value="1"/>
</dbReference>
<dbReference type="AlphaFoldDB" id="L8FVG2"/>
<dbReference type="PANTHER" id="PTHR43818">
    <property type="entry name" value="BCDNA.GH03377"/>
    <property type="match status" value="1"/>
</dbReference>
<sequence>MFAARGLVTQVGYINRFNDVFMKVRSFLDDGLIGKVVRFRSEMFSSTVIRDPGEKGWRTTHANGGGAVYEMASHAIDLIHYLIGKPDYVGGTCMSKVFSRNVEDIVSSSFAYKSGTMGSIYVNWSDPTSASRPT</sequence>
<keyword evidence="2" id="KW-0560">Oxidoreductase</keyword>
<dbReference type="InParanoid" id="L8FVG2"/>
<evidence type="ECO:0000256" key="1">
    <source>
        <dbReference type="ARBA" id="ARBA00010928"/>
    </source>
</evidence>
<reference evidence="5" key="1">
    <citation type="submission" date="2010-09" db="EMBL/GenBank/DDBJ databases">
        <title>The genome sequence of Geomyces destructans 20631-21.</title>
        <authorList>
            <consortium name="The Broad Institute Genome Sequencing Platform"/>
            <person name="Cuomo C.A."/>
            <person name="Blehert D.S."/>
            <person name="Lorch J.M."/>
            <person name="Young S.K."/>
            <person name="Zeng Q."/>
            <person name="Gargeya S."/>
            <person name="Fitzgerald M."/>
            <person name="Haas B."/>
            <person name="Abouelleil A."/>
            <person name="Alvarado L."/>
            <person name="Arachchi H.M."/>
            <person name="Berlin A."/>
            <person name="Brown A."/>
            <person name="Chapman S.B."/>
            <person name="Chen Z."/>
            <person name="Dunbar C."/>
            <person name="Freedman E."/>
            <person name="Gearin G."/>
            <person name="Gellesch M."/>
            <person name="Goldberg J."/>
            <person name="Griggs A."/>
            <person name="Gujja S."/>
            <person name="Heiman D."/>
            <person name="Howarth C."/>
            <person name="Larson L."/>
            <person name="Lui A."/>
            <person name="MacDonald P.J.P."/>
            <person name="Montmayeur A."/>
            <person name="Murphy C."/>
            <person name="Neiman D."/>
            <person name="Pearson M."/>
            <person name="Priest M."/>
            <person name="Roberts A."/>
            <person name="Saif S."/>
            <person name="Shea T."/>
            <person name="Shenoy N."/>
            <person name="Sisk P."/>
            <person name="Stolte C."/>
            <person name="Sykes S."/>
            <person name="Wortman J."/>
            <person name="Nusbaum C."/>
            <person name="Birren B."/>
        </authorList>
    </citation>
    <scope>NUCLEOTIDE SEQUENCE [LARGE SCALE GENOMIC DNA]</scope>
    <source>
        <strain evidence="5">ATCC MYA-4855 / 20631-21</strain>
    </source>
</reference>
<evidence type="ECO:0000256" key="2">
    <source>
        <dbReference type="ARBA" id="ARBA00023002"/>
    </source>
</evidence>
<keyword evidence="5" id="KW-1185">Reference proteome</keyword>
<dbReference type="InterPro" id="IPR050463">
    <property type="entry name" value="Gfo/Idh/MocA_oxidrdct_glycsds"/>
</dbReference>
<comment type="similarity">
    <text evidence="1">Belongs to the Gfo/Idh/MocA family.</text>
</comment>
<feature type="domain" description="GFO/IDH/MocA-like oxidoreductase" evidence="3">
    <location>
        <begin position="21"/>
        <end position="128"/>
    </location>
</feature>
<evidence type="ECO:0000313" key="5">
    <source>
        <dbReference type="Proteomes" id="UP000011064"/>
    </source>
</evidence>
<dbReference type="SUPFAM" id="SSF55347">
    <property type="entry name" value="Glyceraldehyde-3-phosphate dehydrogenase-like, C-terminal domain"/>
    <property type="match status" value="1"/>
</dbReference>
<evidence type="ECO:0000259" key="3">
    <source>
        <dbReference type="Pfam" id="PF22725"/>
    </source>
</evidence>
<dbReference type="GO" id="GO:0016491">
    <property type="term" value="F:oxidoreductase activity"/>
    <property type="evidence" value="ECO:0007669"/>
    <property type="project" value="UniProtKB-KW"/>
</dbReference>
<protein>
    <recommendedName>
        <fullName evidence="3">GFO/IDH/MocA-like oxidoreductase domain-containing protein</fullName>
    </recommendedName>
</protein>
<dbReference type="Proteomes" id="UP000011064">
    <property type="component" value="Unassembled WGS sequence"/>
</dbReference>
<name>L8FVG2_PSED2</name>
<dbReference type="Gene3D" id="3.30.360.10">
    <property type="entry name" value="Dihydrodipicolinate Reductase, domain 2"/>
    <property type="match status" value="1"/>
</dbReference>
<dbReference type="VEuPathDB" id="FungiDB:GMDG_09064"/>